<name>A0A9E5T1Z7_9GAMM</name>
<gene>
    <name evidence="1" type="ORF">G8770_20730</name>
</gene>
<evidence type="ECO:0000313" key="1">
    <source>
        <dbReference type="EMBL" id="NHO67980.1"/>
    </source>
</evidence>
<accession>A0A9E5T1Z7</accession>
<dbReference type="EMBL" id="JAAONZ010000022">
    <property type="protein sequence ID" value="NHO67980.1"/>
    <property type="molecule type" value="Genomic_DNA"/>
</dbReference>
<evidence type="ECO:0000313" key="2">
    <source>
        <dbReference type="Proteomes" id="UP000787472"/>
    </source>
</evidence>
<keyword evidence="2" id="KW-1185">Reference proteome</keyword>
<organism evidence="1 2">
    <name type="scientific">Pseudomaricurvus hydrocarbonicus</name>
    <dbReference type="NCBI Taxonomy" id="1470433"/>
    <lineage>
        <taxon>Bacteria</taxon>
        <taxon>Pseudomonadati</taxon>
        <taxon>Pseudomonadota</taxon>
        <taxon>Gammaproteobacteria</taxon>
        <taxon>Cellvibrionales</taxon>
        <taxon>Cellvibrionaceae</taxon>
        <taxon>Pseudomaricurvus</taxon>
    </lineage>
</organism>
<proteinExistence type="predicted"/>
<dbReference type="AlphaFoldDB" id="A0A9E5T1Z7"/>
<sequence length="58" mass="5957">MAGHCLQQACLAVVAGLALAPPVLVFSITGLAAVPLHRAAIWCLKSAADGSGCRITRW</sequence>
<dbReference type="Proteomes" id="UP000787472">
    <property type="component" value="Unassembled WGS sequence"/>
</dbReference>
<protein>
    <submittedName>
        <fullName evidence="1">Uncharacterized protein</fullName>
    </submittedName>
</protein>
<reference evidence="1" key="1">
    <citation type="submission" date="2020-03" db="EMBL/GenBank/DDBJ databases">
        <authorList>
            <person name="Guo F."/>
        </authorList>
    </citation>
    <scope>NUCLEOTIDE SEQUENCE</scope>
    <source>
        <strain evidence="1">JCM 30134</strain>
    </source>
</reference>
<dbReference type="RefSeq" id="WP_167191545.1">
    <property type="nucleotide sequence ID" value="NZ_JAAONZ010000022.1"/>
</dbReference>
<comment type="caution">
    <text evidence="1">The sequence shown here is derived from an EMBL/GenBank/DDBJ whole genome shotgun (WGS) entry which is preliminary data.</text>
</comment>